<dbReference type="EMBL" id="CCYD01000109">
    <property type="protein sequence ID" value="CEG36044.1"/>
    <property type="molecule type" value="Genomic_DNA"/>
</dbReference>
<sequence>MQIHLYQVRRSTPEQQCSQVFMLLSIFEVIPSGIITKQIRTLYRRIDTESITGGNQ</sequence>
<name>A0A0P1A720_PLAHL</name>
<evidence type="ECO:0000313" key="1">
    <source>
        <dbReference type="EMBL" id="CEG36044.1"/>
    </source>
</evidence>
<reference evidence="2" key="1">
    <citation type="submission" date="2014-09" db="EMBL/GenBank/DDBJ databases">
        <authorList>
            <person name="Sharma Rahul"/>
            <person name="Thines Marco"/>
        </authorList>
    </citation>
    <scope>NUCLEOTIDE SEQUENCE [LARGE SCALE GENOMIC DNA]</scope>
</reference>
<proteinExistence type="predicted"/>
<dbReference type="GeneID" id="36395420"/>
<dbReference type="AlphaFoldDB" id="A0A0P1A720"/>
<keyword evidence="2" id="KW-1185">Reference proteome</keyword>
<organism evidence="1 2">
    <name type="scientific">Plasmopara halstedii</name>
    <name type="common">Downy mildew of sunflower</name>
    <dbReference type="NCBI Taxonomy" id="4781"/>
    <lineage>
        <taxon>Eukaryota</taxon>
        <taxon>Sar</taxon>
        <taxon>Stramenopiles</taxon>
        <taxon>Oomycota</taxon>
        <taxon>Peronosporomycetes</taxon>
        <taxon>Peronosporales</taxon>
        <taxon>Peronosporaceae</taxon>
        <taxon>Plasmopara</taxon>
    </lineage>
</organism>
<accession>A0A0P1A720</accession>
<protein>
    <submittedName>
        <fullName evidence="1">Uncharacterized protein</fullName>
    </submittedName>
</protein>
<evidence type="ECO:0000313" key="2">
    <source>
        <dbReference type="Proteomes" id="UP000054928"/>
    </source>
</evidence>
<dbReference type="Proteomes" id="UP000054928">
    <property type="component" value="Unassembled WGS sequence"/>
</dbReference>
<dbReference type="RefSeq" id="XP_024572413.1">
    <property type="nucleotide sequence ID" value="XM_024730914.1"/>
</dbReference>